<keyword evidence="2" id="KW-1185">Reference proteome</keyword>
<gene>
    <name evidence="1" type="ORF">PCON_05265</name>
</gene>
<dbReference type="PANTHER" id="PTHR33835">
    <property type="entry name" value="YALI0C07656P"/>
    <property type="match status" value="1"/>
</dbReference>
<dbReference type="OMA" id="IFRDVMA"/>
<name>U4KVP1_PYROM</name>
<organism evidence="1 2">
    <name type="scientific">Pyronema omphalodes (strain CBS 100304)</name>
    <name type="common">Pyronema confluens</name>
    <dbReference type="NCBI Taxonomy" id="1076935"/>
    <lineage>
        <taxon>Eukaryota</taxon>
        <taxon>Fungi</taxon>
        <taxon>Dikarya</taxon>
        <taxon>Ascomycota</taxon>
        <taxon>Pezizomycotina</taxon>
        <taxon>Pezizomycetes</taxon>
        <taxon>Pezizales</taxon>
        <taxon>Pyronemataceae</taxon>
        <taxon>Pyronema</taxon>
    </lineage>
</organism>
<evidence type="ECO:0000313" key="2">
    <source>
        <dbReference type="Proteomes" id="UP000018144"/>
    </source>
</evidence>
<dbReference type="Gene3D" id="3.60.15.10">
    <property type="entry name" value="Ribonuclease Z/Hydroxyacylglutathione hydrolase-like"/>
    <property type="match status" value="1"/>
</dbReference>
<dbReference type="Pfam" id="PF14234">
    <property type="entry name" value="DUF4336"/>
    <property type="match status" value="1"/>
</dbReference>
<dbReference type="InterPro" id="IPR025638">
    <property type="entry name" value="DUF4336"/>
</dbReference>
<dbReference type="InterPro" id="IPR036866">
    <property type="entry name" value="RibonucZ/Hydroxyglut_hydro"/>
</dbReference>
<accession>U4KVP1</accession>
<dbReference type="AlphaFoldDB" id="U4KVP1"/>
<protein>
    <submittedName>
        <fullName evidence="1">Uncharacterized protein</fullName>
    </submittedName>
</protein>
<dbReference type="PANTHER" id="PTHR33835:SF1">
    <property type="entry name" value="METALLO-BETA-LACTAMASE DOMAIN-CONTAINING PROTEIN"/>
    <property type="match status" value="1"/>
</dbReference>
<dbReference type="OrthoDB" id="421671at2759"/>
<evidence type="ECO:0000313" key="1">
    <source>
        <dbReference type="EMBL" id="CCX05678.1"/>
    </source>
</evidence>
<dbReference type="EMBL" id="HF935265">
    <property type="protein sequence ID" value="CCX05678.1"/>
    <property type="molecule type" value="Genomic_DNA"/>
</dbReference>
<dbReference type="Proteomes" id="UP000018144">
    <property type="component" value="Unassembled WGS sequence"/>
</dbReference>
<proteinExistence type="predicted"/>
<sequence length="257" mass="28955">MSNPPPIIRLVAPSLTTYSLPFLRFNRIKFGGRATVIRLSSGSLAIFSPIPLTADVRASIASLGGTVRYLIAPDMEHHMQLGPYKTAYPQALVMAPEGLAAKRRKQGDQEVPIDYEFTAANKRSIKLPEEFAQDLEVEYWDGHASKEITLLHKPSKTLIEADLLFNLPATEQYSNAKESATSGIWTKISTAFMNTKPGSKGQQRFMWYVLCRDKASWAESARRVQQWDFDRIIPCHGDVIETGGKDVFRRLFAWHLQ</sequence>
<dbReference type="SUPFAM" id="SSF56281">
    <property type="entry name" value="Metallo-hydrolase/oxidoreductase"/>
    <property type="match status" value="1"/>
</dbReference>
<dbReference type="eggNOG" id="ENOG502S1EZ">
    <property type="taxonomic scope" value="Eukaryota"/>
</dbReference>
<reference evidence="1 2" key="1">
    <citation type="journal article" date="2013" name="PLoS Genet.">
        <title>The genome and development-dependent transcriptomes of Pyronema confluens: a window into fungal evolution.</title>
        <authorList>
            <person name="Traeger S."/>
            <person name="Altegoer F."/>
            <person name="Freitag M."/>
            <person name="Gabaldon T."/>
            <person name="Kempken F."/>
            <person name="Kumar A."/>
            <person name="Marcet-Houben M."/>
            <person name="Poggeler S."/>
            <person name="Stajich J.E."/>
            <person name="Nowrousian M."/>
        </authorList>
    </citation>
    <scope>NUCLEOTIDE SEQUENCE [LARGE SCALE GENOMIC DNA]</scope>
    <source>
        <strain evidence="2">CBS 100304</strain>
        <tissue evidence="1">Vegetative mycelium</tissue>
    </source>
</reference>